<keyword evidence="5" id="KW-0274">FAD</keyword>
<keyword evidence="6" id="KW-0560">Oxidoreductase</keyword>
<dbReference type="UniPathway" id="UPA00232"/>
<dbReference type="PRINTS" id="PR00420">
    <property type="entry name" value="RNGMNOXGNASE"/>
</dbReference>
<dbReference type="GO" id="GO:0071949">
    <property type="term" value="F:FAD binding"/>
    <property type="evidence" value="ECO:0007669"/>
    <property type="project" value="InterPro"/>
</dbReference>
<dbReference type="SUPFAM" id="SSF51905">
    <property type="entry name" value="FAD/NAD(P)-binding domain"/>
    <property type="match status" value="1"/>
</dbReference>
<reference evidence="9 10" key="1">
    <citation type="submission" date="2019-04" db="EMBL/GenBank/DDBJ databases">
        <title>Natronospirillum operosus gen. nov., sp. nov., a haloalkaliphilic satellite isolated from decaying biomass of laboratory culture of cyanobacterium Geitlerinema sp. and proposal of Natronospirillaceae fam. nov. and Saccharospirillaceae fam. nov.</title>
        <authorList>
            <person name="Kevbrin V."/>
            <person name="Boltyanskaya Y."/>
            <person name="Koziaeva V."/>
            <person name="Grouzdev D.S."/>
            <person name="Park M."/>
            <person name="Cho J."/>
        </authorList>
    </citation>
    <scope>NUCLEOTIDE SEQUENCE [LARGE SCALE GENOMIC DNA]</scope>
    <source>
        <strain evidence="9 10">G-116</strain>
    </source>
</reference>
<evidence type="ECO:0000259" key="8">
    <source>
        <dbReference type="Pfam" id="PF01494"/>
    </source>
</evidence>
<dbReference type="Gene3D" id="3.50.50.60">
    <property type="entry name" value="FAD/NAD(P)-binding domain"/>
    <property type="match status" value="2"/>
</dbReference>
<dbReference type="PANTHER" id="PTHR43876">
    <property type="entry name" value="UBIQUINONE BIOSYNTHESIS MONOOXYGENASE COQ6, MITOCHONDRIAL"/>
    <property type="match status" value="1"/>
</dbReference>
<comment type="similarity">
    <text evidence="3">Belongs to the UbiH/COQ6 family.</text>
</comment>
<dbReference type="Pfam" id="PF01494">
    <property type="entry name" value="FAD_binding_3"/>
    <property type="match status" value="1"/>
</dbReference>
<dbReference type="GO" id="GO:0008681">
    <property type="term" value="F:2-octaprenyl-6-methoxyphenol hydroxylase activity"/>
    <property type="evidence" value="ECO:0007669"/>
    <property type="project" value="TreeGrafter"/>
</dbReference>
<dbReference type="OrthoDB" id="9769565at2"/>
<evidence type="ECO:0000313" key="9">
    <source>
        <dbReference type="EMBL" id="TGG92356.1"/>
    </source>
</evidence>
<protein>
    <recommendedName>
        <fullName evidence="8">FAD-binding domain-containing protein</fullName>
    </recommendedName>
</protein>
<comment type="caution">
    <text evidence="9">The sequence shown here is derived from an EMBL/GenBank/DDBJ whole genome shotgun (WGS) entry which is preliminary data.</text>
</comment>
<gene>
    <name evidence="9" type="ORF">E4656_12825</name>
</gene>
<organism evidence="9 10">
    <name type="scientific">Natronospirillum operosum</name>
    <dbReference type="NCBI Taxonomy" id="2759953"/>
    <lineage>
        <taxon>Bacteria</taxon>
        <taxon>Pseudomonadati</taxon>
        <taxon>Pseudomonadota</taxon>
        <taxon>Gammaproteobacteria</taxon>
        <taxon>Oceanospirillales</taxon>
        <taxon>Natronospirillaceae</taxon>
        <taxon>Natronospirillum</taxon>
    </lineage>
</organism>
<dbReference type="GO" id="GO:0006744">
    <property type="term" value="P:ubiquinone biosynthetic process"/>
    <property type="evidence" value="ECO:0007669"/>
    <property type="project" value="UniProtKB-UniPathway"/>
</dbReference>
<dbReference type="InterPro" id="IPR051205">
    <property type="entry name" value="UbiH/COQ6_monooxygenase"/>
</dbReference>
<keyword evidence="10" id="KW-1185">Reference proteome</keyword>
<evidence type="ECO:0000256" key="7">
    <source>
        <dbReference type="ARBA" id="ARBA00023033"/>
    </source>
</evidence>
<dbReference type="InterPro" id="IPR002938">
    <property type="entry name" value="FAD-bd"/>
</dbReference>
<dbReference type="Proteomes" id="UP000297475">
    <property type="component" value="Unassembled WGS sequence"/>
</dbReference>
<name>A0A4Z0W9Y1_9GAMM</name>
<proteinExistence type="inferred from homology"/>
<comment type="pathway">
    <text evidence="2">Cofactor biosynthesis; ubiquinone biosynthesis.</text>
</comment>
<evidence type="ECO:0000256" key="1">
    <source>
        <dbReference type="ARBA" id="ARBA00001974"/>
    </source>
</evidence>
<evidence type="ECO:0000256" key="6">
    <source>
        <dbReference type="ARBA" id="ARBA00023002"/>
    </source>
</evidence>
<dbReference type="InterPro" id="IPR036188">
    <property type="entry name" value="FAD/NAD-bd_sf"/>
</dbReference>
<comment type="cofactor">
    <cofactor evidence="1">
        <name>FAD</name>
        <dbReference type="ChEBI" id="CHEBI:57692"/>
    </cofactor>
</comment>
<dbReference type="InterPro" id="IPR010971">
    <property type="entry name" value="UbiH/COQ6"/>
</dbReference>
<keyword evidence="4" id="KW-0285">Flavoprotein</keyword>
<evidence type="ECO:0000256" key="4">
    <source>
        <dbReference type="ARBA" id="ARBA00022630"/>
    </source>
</evidence>
<evidence type="ECO:0000256" key="3">
    <source>
        <dbReference type="ARBA" id="ARBA00005349"/>
    </source>
</evidence>
<accession>A0A4Z0W9Y1</accession>
<dbReference type="PANTHER" id="PTHR43876:SF8">
    <property type="entry name" value="2-OCTAPRENYL-6-METHOXYPHENOL HYDROXYLASE"/>
    <property type="match status" value="1"/>
</dbReference>
<evidence type="ECO:0000256" key="5">
    <source>
        <dbReference type="ARBA" id="ARBA00022827"/>
    </source>
</evidence>
<sequence>MLPVMSPAPADTTVPNYAVAIIGGGMTGLSMLRALPEYWREQAILLDAAPPPASNDGPPGLDDRGTALNRRSLETLAGWGCLDSTLEQHLGPIRHIEVSQQGYWGLSSLSAEDAEPALGAVAPNRLLGQALLRMLQGSAAEIRYQVQVAHLETRADHVRLHLQDDSQLTAQLVILADGGRSDLGHRLGLQGHRHDYRQVAFTLNIERERAAEGWAYERFSKQGPRALLPLAGRRQTVVWVVPHHHSEATAQWSDATWREQLEQCFGFDQGRITALSARAHYPLSAHALHEQFRPRLAVIGNGALTLHPVAGQGFNLHLRSLTALGQALNAVTDPGDTDLLRHWADSVRPDQTRVAAACHGLVSLFAPELSPLAHLRGLGLQTLNALPGVRHRLMQRAMGYH</sequence>
<dbReference type="EMBL" id="SRMF01000005">
    <property type="protein sequence ID" value="TGG92356.1"/>
    <property type="molecule type" value="Genomic_DNA"/>
</dbReference>
<feature type="domain" description="FAD-binding" evidence="8">
    <location>
        <begin position="17"/>
        <end position="347"/>
    </location>
</feature>
<dbReference type="NCBIfam" id="TIGR01988">
    <property type="entry name" value="Ubi-OHases"/>
    <property type="match status" value="1"/>
</dbReference>
<keyword evidence="7" id="KW-0503">Monooxygenase</keyword>
<evidence type="ECO:0000256" key="2">
    <source>
        <dbReference type="ARBA" id="ARBA00004749"/>
    </source>
</evidence>
<dbReference type="AlphaFoldDB" id="A0A4Z0W9Y1"/>
<evidence type="ECO:0000313" key="10">
    <source>
        <dbReference type="Proteomes" id="UP000297475"/>
    </source>
</evidence>